<keyword evidence="1" id="KW-0472">Membrane</keyword>
<feature type="transmembrane region" description="Helical" evidence="1">
    <location>
        <begin position="75"/>
        <end position="97"/>
    </location>
</feature>
<evidence type="ECO:0000313" key="3">
    <source>
        <dbReference type="Proteomes" id="UP000567293"/>
    </source>
</evidence>
<comment type="caution">
    <text evidence="2">The sequence shown here is derived from an EMBL/GenBank/DDBJ whole genome shotgun (WGS) entry which is preliminary data.</text>
</comment>
<dbReference type="AlphaFoldDB" id="A0A7V8NNI4"/>
<keyword evidence="1" id="KW-0812">Transmembrane</keyword>
<accession>A0A7V8NNI4</accession>
<evidence type="ECO:0000256" key="1">
    <source>
        <dbReference type="SAM" id="Phobius"/>
    </source>
</evidence>
<dbReference type="PANTHER" id="PTHR37692">
    <property type="entry name" value="HYPOTHETICAL MEMBRANE SPANNING PROTEIN"/>
    <property type="match status" value="1"/>
</dbReference>
<evidence type="ECO:0000313" key="2">
    <source>
        <dbReference type="EMBL" id="MBA0084607.1"/>
    </source>
</evidence>
<name>A0A7V8NNI4_9BACT</name>
<dbReference type="Pfam" id="PF04238">
    <property type="entry name" value="DUF420"/>
    <property type="match status" value="1"/>
</dbReference>
<gene>
    <name evidence="2" type="ORF">HRJ53_06410</name>
</gene>
<dbReference type="InterPro" id="IPR007352">
    <property type="entry name" value="DUF420"/>
</dbReference>
<organism evidence="2 3">
    <name type="scientific">Candidatus Acidiferrum panamense</name>
    <dbReference type="NCBI Taxonomy" id="2741543"/>
    <lineage>
        <taxon>Bacteria</taxon>
        <taxon>Pseudomonadati</taxon>
        <taxon>Acidobacteriota</taxon>
        <taxon>Terriglobia</taxon>
        <taxon>Candidatus Acidiferrales</taxon>
        <taxon>Candidatus Acidiferrum</taxon>
    </lineage>
</organism>
<feature type="transmembrane region" description="Helical" evidence="1">
    <location>
        <begin position="118"/>
        <end position="137"/>
    </location>
</feature>
<keyword evidence="3" id="KW-1185">Reference proteome</keyword>
<dbReference type="PANTHER" id="PTHR37692:SF1">
    <property type="entry name" value="DUF420 DOMAIN-CONTAINING PROTEIN"/>
    <property type="match status" value="1"/>
</dbReference>
<dbReference type="EMBL" id="JACDQQ010000636">
    <property type="protein sequence ID" value="MBA0084607.1"/>
    <property type="molecule type" value="Genomic_DNA"/>
</dbReference>
<proteinExistence type="predicted"/>
<feature type="transmembrane region" description="Helical" evidence="1">
    <location>
        <begin position="36"/>
        <end position="55"/>
    </location>
</feature>
<feature type="transmembrane region" description="Helical" evidence="1">
    <location>
        <begin position="6"/>
        <end position="24"/>
    </location>
</feature>
<keyword evidence="1" id="KW-1133">Transmembrane helix</keyword>
<reference evidence="2" key="1">
    <citation type="submission" date="2020-06" db="EMBL/GenBank/DDBJ databases">
        <title>Legume-microbial interactions unlock mineral nutrients during tropical forest succession.</title>
        <authorList>
            <person name="Epihov D.Z."/>
        </authorList>
    </citation>
    <scope>NUCLEOTIDE SEQUENCE [LARGE SCALE GENOMIC DNA]</scope>
    <source>
        <strain evidence="2">Pan2503</strain>
    </source>
</reference>
<dbReference type="Proteomes" id="UP000567293">
    <property type="component" value="Unassembled WGS sequence"/>
</dbReference>
<protein>
    <submittedName>
        <fullName evidence="2">DUF420 domain-containing protein</fullName>
    </submittedName>
</protein>
<sequence>MISNAALNACLNGLSGVLLACGYASIRAGKKNVHKVFMLSAVAVSLLFLISYLTYHIRVGKAVLFQGQGWIRPAYFSLLTSHTILAAAIVPLIIVTLRRAWLKRFDKHRLIARWTLPLWFYVSVTGVIIYFMVYQIYAPR</sequence>